<dbReference type="EMBL" id="OIVN01001879">
    <property type="protein sequence ID" value="SPC98503.1"/>
    <property type="molecule type" value="Genomic_DNA"/>
</dbReference>
<evidence type="ECO:0000313" key="4">
    <source>
        <dbReference type="EMBL" id="SPC98503.1"/>
    </source>
</evidence>
<feature type="compositionally biased region" description="Low complexity" evidence="2">
    <location>
        <begin position="388"/>
        <end position="402"/>
    </location>
</feature>
<dbReference type="InterPro" id="IPR036397">
    <property type="entry name" value="RNaseH_sf"/>
</dbReference>
<accession>A0A2N9GG24</accession>
<feature type="compositionally biased region" description="Basic and acidic residues" evidence="2">
    <location>
        <begin position="668"/>
        <end position="679"/>
    </location>
</feature>
<dbReference type="Gene3D" id="3.30.420.10">
    <property type="entry name" value="Ribonuclease H-like superfamily/Ribonuclease H"/>
    <property type="match status" value="1"/>
</dbReference>
<dbReference type="PANTHER" id="PTHR46148">
    <property type="entry name" value="CHROMO DOMAIN-CONTAINING PROTEIN"/>
    <property type="match status" value="1"/>
</dbReference>
<evidence type="ECO:0000256" key="2">
    <source>
        <dbReference type="SAM" id="MobiDB-lite"/>
    </source>
</evidence>
<sequence length="955" mass="108022">MNYSLDQLAQLYVEEIVRLHGIPVSIVSDRDPHFTSRFWKSLHKALGTNLNFSTAFHPQTDGQSERTIQILEDMLRACVLDLKGSWANHLCLVEFAYNNSFQSSIGMAPYEALYGRKCRSPICWDEVGVRKILGPEIIQRTCEKVDLIRERLRTAQSRQKSYADKRRKDLEFEVGDMVFLRVAPMKGVMRFGKKGKLSPRFVGPFEILEKIGPVAYRLALPPALSGIHNVFHVSMLRKYIPEPSHVLSYDQLQIKDDLSYEEVPIEILDRKEHMLRTKSIPLVKVLWRNHALKEASWEREDIMQSRYPDLFHNQEEPLLRRPSCSSLTLFPATAFLLVFAARVSAALPLGTSSRVFMAPSVDDFLESPSSSERYSPAPLSGSEDFGSRGRSSGTTESSTSDSLPQEVNLPIPGRDLNKPFIAEEVPSKLVEKDIGRIRSRFQIPENIVIRLPESGEWACTSNGEDVALYEESLVAGLRLPFRPFERGLLHRLGVAPSQLNPNAWRLVVGLQVLWRMAHEGEHDLTIDEFLFIYKLTYMPSTPGIWGFIYHKGSPRLIPHVPNSNRSWKPKFFFLCGENWEFSPGEAIGEDPCGLRRPWGIPPANAFRRPSLSNRLKETLSVWSLGPEPSAEVRKAIKSYNQRMTTRADGASSKKGSHQDKPFPTTKAKMPEKVHVHREIPPSPVSASKGKGVVSDDIQPTIYNSTSKAMDKVNKMYEKVDLEVYDHIENMDFLRISIQDSLKVAGQMFILGNRLRSSDHDFAKLKAELKEAKVQTLTHQEATEVLNAERGTLKSLVKKLEADLKKKDARLSSLEKERDDLLKKTEVLQQEVANVREMAITDFKASEDFNDATHRYYVTGFEHFRKRAAHAFREVVDWQMVKIFDDEETTAMEEDSGEEEEGDDVQSKKRIATPTDIPSTPPNGDEGNNLVASLVDGQVTPVDDQATLPPAGGEMP</sequence>
<protein>
    <recommendedName>
        <fullName evidence="3">Integrase catalytic domain-containing protein</fullName>
    </recommendedName>
</protein>
<keyword evidence="1" id="KW-0175">Coiled coil</keyword>
<dbReference type="InterPro" id="IPR012337">
    <property type="entry name" value="RNaseH-like_sf"/>
</dbReference>
<dbReference type="InterPro" id="IPR056924">
    <property type="entry name" value="SH3_Tf2-1"/>
</dbReference>
<dbReference type="AlphaFoldDB" id="A0A2N9GG24"/>
<gene>
    <name evidence="4" type="ORF">FSB_LOCUS26385</name>
</gene>
<feature type="region of interest" description="Disordered" evidence="2">
    <location>
        <begin position="643"/>
        <end position="692"/>
    </location>
</feature>
<dbReference type="SUPFAM" id="SSF53098">
    <property type="entry name" value="Ribonuclease H-like"/>
    <property type="match status" value="1"/>
</dbReference>
<feature type="region of interest" description="Disordered" evidence="2">
    <location>
        <begin position="366"/>
        <end position="412"/>
    </location>
</feature>
<dbReference type="PANTHER" id="PTHR46148:SF60">
    <property type="entry name" value="CHROMO DOMAIN-CONTAINING PROTEIN"/>
    <property type="match status" value="1"/>
</dbReference>
<evidence type="ECO:0000259" key="3">
    <source>
        <dbReference type="PROSITE" id="PS50994"/>
    </source>
</evidence>
<feature type="coiled-coil region" evidence="1">
    <location>
        <begin position="754"/>
        <end position="837"/>
    </location>
</feature>
<dbReference type="InterPro" id="IPR001584">
    <property type="entry name" value="Integrase_cat-core"/>
</dbReference>
<dbReference type="GO" id="GO:0003676">
    <property type="term" value="F:nucleic acid binding"/>
    <property type="evidence" value="ECO:0007669"/>
    <property type="project" value="InterPro"/>
</dbReference>
<feature type="compositionally biased region" description="Acidic residues" evidence="2">
    <location>
        <begin position="888"/>
        <end position="903"/>
    </location>
</feature>
<dbReference type="Pfam" id="PF24626">
    <property type="entry name" value="SH3_Tf2-1"/>
    <property type="match status" value="1"/>
</dbReference>
<dbReference type="PROSITE" id="PS50994">
    <property type="entry name" value="INTEGRASE"/>
    <property type="match status" value="1"/>
</dbReference>
<evidence type="ECO:0000256" key="1">
    <source>
        <dbReference type="SAM" id="Coils"/>
    </source>
</evidence>
<dbReference type="GO" id="GO:0015074">
    <property type="term" value="P:DNA integration"/>
    <property type="evidence" value="ECO:0007669"/>
    <property type="project" value="InterPro"/>
</dbReference>
<proteinExistence type="predicted"/>
<name>A0A2N9GG24_FAGSY</name>
<feature type="region of interest" description="Disordered" evidence="2">
    <location>
        <begin position="888"/>
        <end position="955"/>
    </location>
</feature>
<reference evidence="4" key="1">
    <citation type="submission" date="2018-02" db="EMBL/GenBank/DDBJ databases">
        <authorList>
            <person name="Cohen D.B."/>
            <person name="Kent A.D."/>
        </authorList>
    </citation>
    <scope>NUCLEOTIDE SEQUENCE</scope>
</reference>
<feature type="domain" description="Integrase catalytic" evidence="3">
    <location>
        <begin position="1"/>
        <end position="117"/>
    </location>
</feature>
<organism evidence="4">
    <name type="scientific">Fagus sylvatica</name>
    <name type="common">Beechnut</name>
    <dbReference type="NCBI Taxonomy" id="28930"/>
    <lineage>
        <taxon>Eukaryota</taxon>
        <taxon>Viridiplantae</taxon>
        <taxon>Streptophyta</taxon>
        <taxon>Embryophyta</taxon>
        <taxon>Tracheophyta</taxon>
        <taxon>Spermatophyta</taxon>
        <taxon>Magnoliopsida</taxon>
        <taxon>eudicotyledons</taxon>
        <taxon>Gunneridae</taxon>
        <taxon>Pentapetalae</taxon>
        <taxon>rosids</taxon>
        <taxon>fabids</taxon>
        <taxon>Fagales</taxon>
        <taxon>Fagaceae</taxon>
        <taxon>Fagus</taxon>
    </lineage>
</organism>